<evidence type="ECO:0000256" key="1">
    <source>
        <dbReference type="ARBA" id="ARBA00023015"/>
    </source>
</evidence>
<keyword evidence="2 4" id="KW-0238">DNA-binding</keyword>
<keyword evidence="3" id="KW-0804">Transcription</keyword>
<gene>
    <name evidence="6" type="ORF">GCM10023216_11050</name>
</gene>
<dbReference type="InterPro" id="IPR050109">
    <property type="entry name" value="HTH-type_TetR-like_transc_reg"/>
</dbReference>
<evidence type="ECO:0000256" key="4">
    <source>
        <dbReference type="PROSITE-ProRule" id="PRU00335"/>
    </source>
</evidence>
<proteinExistence type="predicted"/>
<dbReference type="PROSITE" id="PS50977">
    <property type="entry name" value="HTH_TETR_2"/>
    <property type="match status" value="1"/>
</dbReference>
<dbReference type="InterPro" id="IPR036271">
    <property type="entry name" value="Tet_transcr_reg_TetR-rel_C_sf"/>
</dbReference>
<evidence type="ECO:0000256" key="3">
    <source>
        <dbReference type="ARBA" id="ARBA00023163"/>
    </source>
</evidence>
<dbReference type="PANTHER" id="PTHR30055:SF220">
    <property type="entry name" value="TETR-FAMILY REGULATORY PROTEIN"/>
    <property type="match status" value="1"/>
</dbReference>
<dbReference type="InterPro" id="IPR025996">
    <property type="entry name" value="MT1864/Rv1816-like_C"/>
</dbReference>
<dbReference type="Proteomes" id="UP001500956">
    <property type="component" value="Unassembled WGS sequence"/>
</dbReference>
<evidence type="ECO:0000313" key="6">
    <source>
        <dbReference type="EMBL" id="GAA4723319.1"/>
    </source>
</evidence>
<dbReference type="InterPro" id="IPR001647">
    <property type="entry name" value="HTH_TetR"/>
</dbReference>
<evidence type="ECO:0000313" key="7">
    <source>
        <dbReference type="Proteomes" id="UP001500956"/>
    </source>
</evidence>
<evidence type="ECO:0000256" key="2">
    <source>
        <dbReference type="ARBA" id="ARBA00023125"/>
    </source>
</evidence>
<evidence type="ECO:0000259" key="5">
    <source>
        <dbReference type="PROSITE" id="PS50977"/>
    </source>
</evidence>
<dbReference type="SUPFAM" id="SSF48498">
    <property type="entry name" value="Tetracyclin repressor-like, C-terminal domain"/>
    <property type="match status" value="1"/>
</dbReference>
<name>A0ABP8Y8I8_9MICO</name>
<accession>A0ABP8Y8I8</accession>
<keyword evidence="1" id="KW-0805">Transcription regulation</keyword>
<reference evidence="7" key="1">
    <citation type="journal article" date="2019" name="Int. J. Syst. Evol. Microbiol.">
        <title>The Global Catalogue of Microorganisms (GCM) 10K type strain sequencing project: providing services to taxonomists for standard genome sequencing and annotation.</title>
        <authorList>
            <consortium name="The Broad Institute Genomics Platform"/>
            <consortium name="The Broad Institute Genome Sequencing Center for Infectious Disease"/>
            <person name="Wu L."/>
            <person name="Ma J."/>
        </authorList>
    </citation>
    <scope>NUCLEOTIDE SEQUENCE [LARGE SCALE GENOMIC DNA]</scope>
    <source>
        <strain evidence="7">JCM 18063</strain>
    </source>
</reference>
<dbReference type="SUPFAM" id="SSF46689">
    <property type="entry name" value="Homeodomain-like"/>
    <property type="match status" value="1"/>
</dbReference>
<dbReference type="Pfam" id="PF00440">
    <property type="entry name" value="TetR_N"/>
    <property type="match status" value="1"/>
</dbReference>
<sequence length="198" mass="20802">MGYHHGNLRDALLDRAEQVLATDGVDGLSLRALARDLGVSHGAPARHFRDKQALLDALALAGFRRLEEALAACPGNWSDRLRGIARTYLDFAAANPALLAVMYDVKHHPEASDALRAEAERGLGQVVDAVRDGQRAGGVVDGDPGELATALFAAVHGVVQLALGNLLEPDETDRALVTVLTISLRGLSPSPGPARPAG</sequence>
<dbReference type="Gene3D" id="1.10.357.10">
    <property type="entry name" value="Tetracycline Repressor, domain 2"/>
    <property type="match status" value="1"/>
</dbReference>
<dbReference type="InterPro" id="IPR009057">
    <property type="entry name" value="Homeodomain-like_sf"/>
</dbReference>
<dbReference type="Pfam" id="PF13305">
    <property type="entry name" value="TetR_C_33"/>
    <property type="match status" value="1"/>
</dbReference>
<comment type="caution">
    <text evidence="6">The sequence shown here is derived from an EMBL/GenBank/DDBJ whole genome shotgun (WGS) entry which is preliminary data.</text>
</comment>
<feature type="DNA-binding region" description="H-T-H motif" evidence="4">
    <location>
        <begin position="29"/>
        <end position="48"/>
    </location>
</feature>
<organism evidence="6 7">
    <name type="scientific">Isoptericola chiayiensis</name>
    <dbReference type="NCBI Taxonomy" id="579446"/>
    <lineage>
        <taxon>Bacteria</taxon>
        <taxon>Bacillati</taxon>
        <taxon>Actinomycetota</taxon>
        <taxon>Actinomycetes</taxon>
        <taxon>Micrococcales</taxon>
        <taxon>Promicromonosporaceae</taxon>
        <taxon>Isoptericola</taxon>
    </lineage>
</organism>
<dbReference type="EMBL" id="BAABID010000006">
    <property type="protein sequence ID" value="GAA4723319.1"/>
    <property type="molecule type" value="Genomic_DNA"/>
</dbReference>
<protein>
    <submittedName>
        <fullName evidence="6">TetR/AcrR family transcriptional regulator</fullName>
    </submittedName>
</protein>
<dbReference type="RefSeq" id="WP_172150958.1">
    <property type="nucleotide sequence ID" value="NZ_BAABID010000006.1"/>
</dbReference>
<keyword evidence="7" id="KW-1185">Reference proteome</keyword>
<feature type="domain" description="HTH tetR-type" evidence="5">
    <location>
        <begin position="6"/>
        <end position="66"/>
    </location>
</feature>
<dbReference type="PANTHER" id="PTHR30055">
    <property type="entry name" value="HTH-TYPE TRANSCRIPTIONAL REGULATOR RUTR"/>
    <property type="match status" value="1"/>
</dbReference>